<proteinExistence type="predicted"/>
<evidence type="ECO:0000313" key="1">
    <source>
        <dbReference type="EMBL" id="SJN39405.1"/>
    </source>
</evidence>
<evidence type="ECO:0000313" key="2">
    <source>
        <dbReference type="Proteomes" id="UP000188342"/>
    </source>
</evidence>
<reference evidence="1 2" key="1">
    <citation type="submission" date="2017-02" db="EMBL/GenBank/DDBJ databases">
        <authorList>
            <person name="Peterson S.W."/>
        </authorList>
    </citation>
    <scope>NUCLEOTIDE SEQUENCE [LARGE SCALE GENOMIC DNA]</scope>
    <source>
        <strain evidence="1 2">LSP_Lj1</strain>
    </source>
</reference>
<name>A0A1R4K5P8_9ACTN</name>
<accession>A0A1R4K5P8</accession>
<dbReference type="Proteomes" id="UP000188342">
    <property type="component" value="Unassembled WGS sequence"/>
</dbReference>
<organism evidence="1 2">
    <name type="scientific">Luteococcus japonicus LSP_Lj1</name>
    <dbReference type="NCBI Taxonomy" id="1255658"/>
    <lineage>
        <taxon>Bacteria</taxon>
        <taxon>Bacillati</taxon>
        <taxon>Actinomycetota</taxon>
        <taxon>Actinomycetes</taxon>
        <taxon>Propionibacteriales</taxon>
        <taxon>Propionibacteriaceae</taxon>
        <taxon>Luteococcus</taxon>
    </lineage>
</organism>
<evidence type="ECO:0008006" key="3">
    <source>
        <dbReference type="Google" id="ProtNLM"/>
    </source>
</evidence>
<protein>
    <recommendedName>
        <fullName evidence="3">Helix-turn-helix domain-containing protein</fullName>
    </recommendedName>
</protein>
<dbReference type="AlphaFoldDB" id="A0A1R4K5P8"/>
<gene>
    <name evidence="1" type="ORF">FM114_11515</name>
</gene>
<dbReference type="EMBL" id="FUKQ01000044">
    <property type="protein sequence ID" value="SJN39405.1"/>
    <property type="molecule type" value="Genomic_DNA"/>
</dbReference>
<dbReference type="STRING" id="1255658.FM114_11515"/>
<keyword evidence="2" id="KW-1185">Reference proteome</keyword>
<sequence length="90" mass="10016">MSRPLAAMARTLEQAMTADGRTAVREEPVRQPDVVAIPQRVVTTKEAAELLEKSERQLRRLAPLLGGRKLGGVWYLDLDALEEHLEGNQP</sequence>